<dbReference type="Gene3D" id="3.40.50.720">
    <property type="entry name" value="NAD(P)-binding Rossmann-like Domain"/>
    <property type="match status" value="1"/>
</dbReference>
<comment type="pathway">
    <text evidence="2 15">Amino-acid biosynthesis; L-threonine biosynthesis; L-threonine from L-aspartate: step 3/5.</text>
</comment>
<dbReference type="GO" id="GO:0009086">
    <property type="term" value="P:methionine biosynthetic process"/>
    <property type="evidence" value="ECO:0007669"/>
    <property type="project" value="UniProtKB-KW"/>
</dbReference>
<keyword evidence="8 14" id="KW-0521">NADP</keyword>
<evidence type="ECO:0000259" key="18">
    <source>
        <dbReference type="Pfam" id="PF03447"/>
    </source>
</evidence>
<evidence type="ECO:0000256" key="3">
    <source>
        <dbReference type="ARBA" id="ARBA00005062"/>
    </source>
</evidence>
<dbReference type="InterPro" id="IPR022697">
    <property type="entry name" value="HDH_short"/>
</dbReference>
<evidence type="ECO:0000256" key="16">
    <source>
        <dbReference type="RuleBase" id="RU004171"/>
    </source>
</evidence>
<evidence type="ECO:0000256" key="8">
    <source>
        <dbReference type="ARBA" id="ARBA00022857"/>
    </source>
</evidence>
<feature type="domain" description="Homoserine dehydrogenase catalytic" evidence="17">
    <location>
        <begin position="154"/>
        <end position="349"/>
    </location>
</feature>
<evidence type="ECO:0000256" key="7">
    <source>
        <dbReference type="ARBA" id="ARBA00022697"/>
    </source>
</evidence>
<evidence type="ECO:0000256" key="2">
    <source>
        <dbReference type="ARBA" id="ARBA00005056"/>
    </source>
</evidence>
<comment type="pathway">
    <text evidence="3 15">Amino-acid biosynthesis; L-methionine biosynthesis via de novo pathway; L-homoserine from L-aspartate: step 3/3.</text>
</comment>
<dbReference type="Pfam" id="PF00742">
    <property type="entry name" value="Homoserine_dh"/>
    <property type="match status" value="1"/>
</dbReference>
<dbReference type="PANTHER" id="PTHR43070:SF3">
    <property type="entry name" value="HOMOSERINE DEHYDROGENASE"/>
    <property type="match status" value="1"/>
</dbReference>
<keyword evidence="7 15" id="KW-0791">Threonine biosynthesis</keyword>
<dbReference type="AlphaFoldDB" id="A0A1F6A9S4"/>
<dbReference type="GO" id="GO:0009090">
    <property type="term" value="P:homoserine biosynthetic process"/>
    <property type="evidence" value="ECO:0007669"/>
    <property type="project" value="UniProtKB-ARBA"/>
</dbReference>
<name>A0A1F6A9S4_9BACT</name>
<evidence type="ECO:0000256" key="1">
    <source>
        <dbReference type="ARBA" id="ARBA00001920"/>
    </source>
</evidence>
<dbReference type="GO" id="GO:0004412">
    <property type="term" value="F:homoserine dehydrogenase activity"/>
    <property type="evidence" value="ECO:0007669"/>
    <property type="project" value="UniProtKB-EC"/>
</dbReference>
<dbReference type="SUPFAM" id="SSF55347">
    <property type="entry name" value="Glyceraldehyde-3-phosphate dehydrogenase-like, C-terminal domain"/>
    <property type="match status" value="1"/>
</dbReference>
<dbReference type="SUPFAM" id="SSF51735">
    <property type="entry name" value="NAD(P)-binding Rossmann-fold domains"/>
    <property type="match status" value="1"/>
</dbReference>
<dbReference type="FunFam" id="3.30.360.10:FF:000006">
    <property type="entry name" value="Bifunctional aspartokinase/homoserine dehydrogenase"/>
    <property type="match status" value="1"/>
</dbReference>
<feature type="binding site" evidence="14">
    <location>
        <position position="98"/>
    </location>
    <ligand>
        <name>NADPH</name>
        <dbReference type="ChEBI" id="CHEBI:57783"/>
    </ligand>
</feature>
<dbReference type="GO" id="GO:0009089">
    <property type="term" value="P:lysine biosynthetic process via diaminopimelate"/>
    <property type="evidence" value="ECO:0007669"/>
    <property type="project" value="UniProtKB-ARBA"/>
</dbReference>
<evidence type="ECO:0000256" key="10">
    <source>
        <dbReference type="ARBA" id="ARBA00023167"/>
    </source>
</evidence>
<evidence type="ECO:0000256" key="5">
    <source>
        <dbReference type="ARBA" id="ARBA00013213"/>
    </source>
</evidence>
<dbReference type="InterPro" id="IPR005106">
    <property type="entry name" value="Asp/hSer_DH_NAD-bd"/>
</dbReference>
<protein>
    <recommendedName>
        <fullName evidence="5 15">Homoserine dehydrogenase</fullName>
        <ecNumber evidence="5 15">1.1.1.3</ecNumber>
    </recommendedName>
</protein>
<dbReference type="UniPathway" id="UPA00050">
    <property type="reaction ID" value="UER00063"/>
</dbReference>
<dbReference type="Gene3D" id="3.30.360.10">
    <property type="entry name" value="Dihydrodipicolinate Reductase, domain 2"/>
    <property type="match status" value="1"/>
</dbReference>
<dbReference type="InterPro" id="IPR019811">
    <property type="entry name" value="HDH_CS"/>
</dbReference>
<dbReference type="STRING" id="1798384.A3D03_05150"/>
<comment type="similarity">
    <text evidence="4 16">Belongs to the homoserine dehydrogenase family.</text>
</comment>
<comment type="cofactor">
    <cofactor evidence="1">
        <name>a metal cation</name>
        <dbReference type="ChEBI" id="CHEBI:25213"/>
    </cofactor>
</comment>
<evidence type="ECO:0000313" key="19">
    <source>
        <dbReference type="EMBL" id="OGG21047.1"/>
    </source>
</evidence>
<keyword evidence="10 15" id="KW-0486">Methionine biosynthesis</keyword>
<dbReference type="PROSITE" id="PS01042">
    <property type="entry name" value="HOMOSER_DHGENASE"/>
    <property type="match status" value="1"/>
</dbReference>
<feature type="binding site" evidence="14">
    <location>
        <position position="122"/>
    </location>
    <ligand>
        <name>NADPH</name>
        <dbReference type="ChEBI" id="CHEBI:57783"/>
    </ligand>
</feature>
<feature type="domain" description="Aspartate/homoserine dehydrogenase NAD-binding" evidence="18">
    <location>
        <begin position="12"/>
        <end position="135"/>
    </location>
</feature>
<dbReference type="Proteomes" id="UP000177092">
    <property type="component" value="Unassembled WGS sequence"/>
</dbReference>
<evidence type="ECO:0000313" key="20">
    <source>
        <dbReference type="Proteomes" id="UP000177092"/>
    </source>
</evidence>
<comment type="caution">
    <text evidence="19">The sequence shown here is derived from an EMBL/GenBank/DDBJ whole genome shotgun (WGS) entry which is preliminary data.</text>
</comment>
<dbReference type="Pfam" id="PF03447">
    <property type="entry name" value="NAD_binding_3"/>
    <property type="match status" value="1"/>
</dbReference>
<evidence type="ECO:0000256" key="12">
    <source>
        <dbReference type="ARBA" id="ARBA00049031"/>
    </source>
</evidence>
<dbReference type="EC" id="1.1.1.3" evidence="5 15"/>
<dbReference type="InterPro" id="IPR001342">
    <property type="entry name" value="HDH_cat"/>
</dbReference>
<feature type="binding site" evidence="14">
    <location>
        <position position="207"/>
    </location>
    <ligand>
        <name>L-homoserine</name>
        <dbReference type="ChEBI" id="CHEBI:57476"/>
    </ligand>
</feature>
<accession>A0A1F6A9S4</accession>
<comment type="catalytic activity">
    <reaction evidence="12">
        <text>L-homoserine + NAD(+) = L-aspartate 4-semialdehyde + NADH + H(+)</text>
        <dbReference type="Rhea" id="RHEA:15757"/>
        <dbReference type="ChEBI" id="CHEBI:15378"/>
        <dbReference type="ChEBI" id="CHEBI:57476"/>
        <dbReference type="ChEBI" id="CHEBI:57540"/>
        <dbReference type="ChEBI" id="CHEBI:57945"/>
        <dbReference type="ChEBI" id="CHEBI:537519"/>
        <dbReference type="EC" id="1.1.1.3"/>
    </reaction>
    <physiologicalReaction direction="right-to-left" evidence="12">
        <dbReference type="Rhea" id="RHEA:15759"/>
    </physiologicalReaction>
</comment>
<evidence type="ECO:0000256" key="4">
    <source>
        <dbReference type="ARBA" id="ARBA00006753"/>
    </source>
</evidence>
<sequence>MKSKKLSIFLLGPGNVGKELLKLIIENKLTLEQNYDLDIRITGIFNSKYGINNKEGIHPDQVNNICSGLTLTSDTITSDNLPNLISHNPKPSILIDTTSSPVSFDILLTALKSGSFVVLSNKRPLASSYSVFHKLHSYGLNRIFYETTVGAGLPVIRTVNTFMETGDEILEIKGCFSGTLGFIFSSLEDGMPFSKCVEQAKKMGYTESDPREDLSGQDVARKIIILSRMIGMEIEMEDIEVQKLYPSSFDKYTVKEFMGVISKLDKKYQEKFQKANKRNNTFRYVAKVSKKGCTIKMTEAAKNSDLGNLSGPDNIIIFKTKRYFDRPLVIKGPGAGPIVTAAGVFDDIISIIKIIHGV</sequence>
<dbReference type="EMBL" id="MFJN01000030">
    <property type="protein sequence ID" value="OGG21047.1"/>
    <property type="molecule type" value="Genomic_DNA"/>
</dbReference>
<evidence type="ECO:0000256" key="9">
    <source>
        <dbReference type="ARBA" id="ARBA00023002"/>
    </source>
</evidence>
<evidence type="ECO:0000259" key="17">
    <source>
        <dbReference type="Pfam" id="PF00742"/>
    </source>
</evidence>
<feature type="binding site" evidence="14">
    <location>
        <begin position="12"/>
        <end position="17"/>
    </location>
    <ligand>
        <name>NADP(+)</name>
        <dbReference type="ChEBI" id="CHEBI:58349"/>
    </ligand>
</feature>
<dbReference type="PIRSF" id="PIRSF036497">
    <property type="entry name" value="HDH_short"/>
    <property type="match status" value="1"/>
</dbReference>
<keyword evidence="6 15" id="KW-0028">Amino-acid biosynthesis</keyword>
<dbReference type="GO" id="GO:0050661">
    <property type="term" value="F:NADP binding"/>
    <property type="evidence" value="ECO:0007669"/>
    <property type="project" value="InterPro"/>
</dbReference>
<comment type="catalytic activity">
    <reaction evidence="11">
        <text>L-homoserine + NADP(+) = L-aspartate 4-semialdehyde + NADPH + H(+)</text>
        <dbReference type="Rhea" id="RHEA:15761"/>
        <dbReference type="ChEBI" id="CHEBI:15378"/>
        <dbReference type="ChEBI" id="CHEBI:57476"/>
        <dbReference type="ChEBI" id="CHEBI:57783"/>
        <dbReference type="ChEBI" id="CHEBI:58349"/>
        <dbReference type="ChEBI" id="CHEBI:537519"/>
        <dbReference type="EC" id="1.1.1.3"/>
    </reaction>
    <physiologicalReaction direction="right-to-left" evidence="11">
        <dbReference type="Rhea" id="RHEA:15763"/>
    </physiologicalReaction>
</comment>
<dbReference type="GO" id="GO:0009088">
    <property type="term" value="P:threonine biosynthetic process"/>
    <property type="evidence" value="ECO:0007669"/>
    <property type="project" value="UniProtKB-UniPathway"/>
</dbReference>
<keyword evidence="9 15" id="KW-0560">Oxidoreductase</keyword>
<evidence type="ECO:0000256" key="11">
    <source>
        <dbReference type="ARBA" id="ARBA00048841"/>
    </source>
</evidence>
<organism evidence="19 20">
    <name type="scientific">Candidatus Gottesmanbacteria bacterium RIFCSPHIGHO2_02_FULL_40_13</name>
    <dbReference type="NCBI Taxonomy" id="1798384"/>
    <lineage>
        <taxon>Bacteria</taxon>
        <taxon>Candidatus Gottesmaniibacteriota</taxon>
    </lineage>
</organism>
<evidence type="ECO:0000256" key="15">
    <source>
        <dbReference type="RuleBase" id="RU000579"/>
    </source>
</evidence>
<dbReference type="InterPro" id="IPR011147">
    <property type="entry name" value="Bifunc_Aspkin/hSer_DH"/>
</dbReference>
<gene>
    <name evidence="19" type="ORF">A3D03_05150</name>
</gene>
<dbReference type="UniPathway" id="UPA00051">
    <property type="reaction ID" value="UER00465"/>
</dbReference>
<evidence type="ECO:0000256" key="14">
    <source>
        <dbReference type="PIRSR" id="PIRSR036497-2"/>
    </source>
</evidence>
<proteinExistence type="inferred from homology"/>
<dbReference type="InterPro" id="IPR036291">
    <property type="entry name" value="NAD(P)-bd_dom_sf"/>
</dbReference>
<dbReference type="PANTHER" id="PTHR43070">
    <property type="match status" value="1"/>
</dbReference>
<reference evidence="19 20" key="1">
    <citation type="journal article" date="2016" name="Nat. Commun.">
        <title>Thousands of microbial genomes shed light on interconnected biogeochemical processes in an aquifer system.</title>
        <authorList>
            <person name="Anantharaman K."/>
            <person name="Brown C.T."/>
            <person name="Hug L.A."/>
            <person name="Sharon I."/>
            <person name="Castelle C.J."/>
            <person name="Probst A.J."/>
            <person name="Thomas B.C."/>
            <person name="Singh A."/>
            <person name="Wilkins M.J."/>
            <person name="Karaoz U."/>
            <person name="Brodie E.L."/>
            <person name="Williams K.H."/>
            <person name="Hubbard S.S."/>
            <person name="Banfield J.F."/>
        </authorList>
    </citation>
    <scope>NUCLEOTIDE SEQUENCE [LARGE SCALE GENOMIC DNA]</scope>
</reference>
<feature type="active site" description="Proton donor" evidence="13">
    <location>
        <position position="222"/>
    </location>
</feature>
<evidence type="ECO:0000256" key="13">
    <source>
        <dbReference type="PIRSR" id="PIRSR036497-1"/>
    </source>
</evidence>
<evidence type="ECO:0000256" key="6">
    <source>
        <dbReference type="ARBA" id="ARBA00022605"/>
    </source>
</evidence>